<dbReference type="Pfam" id="PF08780">
    <property type="entry name" value="NTase_sub_bind"/>
    <property type="match status" value="1"/>
</dbReference>
<comment type="caution">
    <text evidence="1">The sequence shown here is derived from an EMBL/GenBank/DDBJ whole genome shotgun (WGS) entry which is preliminary data.</text>
</comment>
<dbReference type="AlphaFoldDB" id="A0A2N7QFW3"/>
<evidence type="ECO:0000313" key="2">
    <source>
        <dbReference type="Proteomes" id="UP000235619"/>
    </source>
</evidence>
<sequence>MRAKSPRACIKEAFKMGIIEDDEIFLDMLEDRNLTSQIYDESTAEKIFERIKKVYVPQFEKTLNSLKDKIFK</sequence>
<accession>A0A2N7QFW3</accession>
<dbReference type="SUPFAM" id="SSF81593">
    <property type="entry name" value="Nucleotidyltransferase substrate binding subunit/domain"/>
    <property type="match status" value="1"/>
</dbReference>
<dbReference type="Gene3D" id="1.20.120.330">
    <property type="entry name" value="Nucleotidyltransferases domain 2"/>
    <property type="match status" value="1"/>
</dbReference>
<dbReference type="NCBIfam" id="TIGR01987">
    <property type="entry name" value="HI0074"/>
    <property type="match status" value="1"/>
</dbReference>
<dbReference type="Proteomes" id="UP000235619">
    <property type="component" value="Unassembled WGS sequence"/>
</dbReference>
<organism evidence="1 2">
    <name type="scientific">Thermodesulfobacterium geofontis</name>
    <dbReference type="NCBI Taxonomy" id="1295609"/>
    <lineage>
        <taxon>Bacteria</taxon>
        <taxon>Pseudomonadati</taxon>
        <taxon>Thermodesulfobacteriota</taxon>
        <taxon>Thermodesulfobacteria</taxon>
        <taxon>Thermodesulfobacteriales</taxon>
        <taxon>Thermodesulfobacteriaceae</taxon>
        <taxon>Thermodesulfobacterium</taxon>
    </lineage>
</organism>
<evidence type="ECO:0008006" key="3">
    <source>
        <dbReference type="Google" id="ProtNLM"/>
    </source>
</evidence>
<dbReference type="InterPro" id="IPR010235">
    <property type="entry name" value="HepT"/>
</dbReference>
<dbReference type="EMBL" id="PNJD01000111">
    <property type="protein sequence ID" value="PMP97872.1"/>
    <property type="molecule type" value="Genomic_DNA"/>
</dbReference>
<proteinExistence type="predicted"/>
<protein>
    <recommendedName>
        <fullName evidence="3">Nucleotidyltransferase</fullName>
    </recommendedName>
</protein>
<evidence type="ECO:0000313" key="1">
    <source>
        <dbReference type="EMBL" id="PMP97872.1"/>
    </source>
</evidence>
<name>A0A2N7QFW3_9BACT</name>
<gene>
    <name evidence="1" type="ORF">C0169_01765</name>
</gene>
<reference evidence="1 2" key="1">
    <citation type="submission" date="2018-01" db="EMBL/GenBank/DDBJ databases">
        <title>Metagenomic assembled genomes from two thermal pools in the Uzon Caldera, Kamchatka, Russia.</title>
        <authorList>
            <person name="Wilkins L."/>
            <person name="Ettinger C."/>
        </authorList>
    </citation>
    <scope>NUCLEOTIDE SEQUENCE [LARGE SCALE GENOMIC DNA]</scope>
    <source>
        <strain evidence="1">ARK-04</strain>
    </source>
</reference>